<dbReference type="AlphaFoldDB" id="A0A7W6NYC1"/>
<comment type="caution">
    <text evidence="3">The sequence shown here is derived from an EMBL/GenBank/DDBJ whole genome shotgun (WGS) entry which is preliminary data.</text>
</comment>
<dbReference type="Proteomes" id="UP000557392">
    <property type="component" value="Unassembled WGS sequence"/>
</dbReference>
<reference evidence="3 4" key="1">
    <citation type="submission" date="2020-08" db="EMBL/GenBank/DDBJ databases">
        <title>Genomic Encyclopedia of Type Strains, Phase IV (KMG-IV): sequencing the most valuable type-strain genomes for metagenomic binning, comparative biology and taxonomic classification.</title>
        <authorList>
            <person name="Goeker M."/>
        </authorList>
    </citation>
    <scope>NUCLEOTIDE SEQUENCE [LARGE SCALE GENOMIC DNA]</scope>
    <source>
        <strain evidence="3 4">DSM 101806</strain>
    </source>
</reference>
<keyword evidence="2" id="KW-0812">Transmembrane</keyword>
<feature type="compositionally biased region" description="Basic and acidic residues" evidence="1">
    <location>
        <begin position="61"/>
        <end position="79"/>
    </location>
</feature>
<accession>A0A7W6NYC1</accession>
<protein>
    <submittedName>
        <fullName evidence="3">Protein TonB</fullName>
    </submittedName>
</protein>
<evidence type="ECO:0000313" key="3">
    <source>
        <dbReference type="EMBL" id="MBB4099606.1"/>
    </source>
</evidence>
<dbReference type="EMBL" id="JACIEH010000003">
    <property type="protein sequence ID" value="MBB4099606.1"/>
    <property type="molecule type" value="Genomic_DNA"/>
</dbReference>
<keyword evidence="2" id="KW-0472">Membrane</keyword>
<sequence>MMMWLRTRLFADSGLLRRRGAALLIALVIELLLLALLLFFVPPLPGRKHGNSLNTFGIEASKGEESPDKKPAEKQEKKAARAQKTQAQAQTQPPPPVPTPIETPVPVGPPTFLKLSRNDYQQGDISKVPSRAETTDGASTETADAGGGGGSNDTPTAGRKGRNGETLYIAEWVREPTNAELNPYINENRARFPGFGLVACRTAARNRVEDCYELDETRGTGFAGSVRQAAFQFLVRPPRVNNKLMVGEWVTIRIDYHRTVRER</sequence>
<feature type="compositionally biased region" description="Low complexity" evidence="1">
    <location>
        <begin position="82"/>
        <end position="91"/>
    </location>
</feature>
<name>A0A7W6NYC1_9SPHN</name>
<evidence type="ECO:0000256" key="2">
    <source>
        <dbReference type="SAM" id="Phobius"/>
    </source>
</evidence>
<evidence type="ECO:0000313" key="4">
    <source>
        <dbReference type="Proteomes" id="UP000557392"/>
    </source>
</evidence>
<feature type="region of interest" description="Disordered" evidence="1">
    <location>
        <begin position="58"/>
        <end position="163"/>
    </location>
</feature>
<keyword evidence="2" id="KW-1133">Transmembrane helix</keyword>
<evidence type="ECO:0000256" key="1">
    <source>
        <dbReference type="SAM" id="MobiDB-lite"/>
    </source>
</evidence>
<proteinExistence type="predicted"/>
<organism evidence="3 4">
    <name type="scientific">Sphingomonas kyeonggiensis</name>
    <dbReference type="NCBI Taxonomy" id="1268553"/>
    <lineage>
        <taxon>Bacteria</taxon>
        <taxon>Pseudomonadati</taxon>
        <taxon>Pseudomonadota</taxon>
        <taxon>Alphaproteobacteria</taxon>
        <taxon>Sphingomonadales</taxon>
        <taxon>Sphingomonadaceae</taxon>
        <taxon>Sphingomonas</taxon>
    </lineage>
</organism>
<feature type="compositionally biased region" description="Pro residues" evidence="1">
    <location>
        <begin position="92"/>
        <end position="109"/>
    </location>
</feature>
<keyword evidence="4" id="KW-1185">Reference proteome</keyword>
<feature type="transmembrane region" description="Helical" evidence="2">
    <location>
        <begin position="21"/>
        <end position="41"/>
    </location>
</feature>
<gene>
    <name evidence="3" type="ORF">GGR46_003178</name>
</gene>